<feature type="transmembrane region" description="Helical" evidence="1">
    <location>
        <begin position="176"/>
        <end position="197"/>
    </location>
</feature>
<evidence type="ECO:0000313" key="2">
    <source>
        <dbReference type="EMBL" id="MBB5031463.1"/>
    </source>
</evidence>
<dbReference type="RefSeq" id="WP_184338382.1">
    <property type="nucleotide sequence ID" value="NZ_JACHIG010000001.1"/>
</dbReference>
<keyword evidence="1" id="KW-0472">Membrane</keyword>
<dbReference type="AlphaFoldDB" id="A0A7W7Y892"/>
<evidence type="ECO:0000313" key="3">
    <source>
        <dbReference type="Proteomes" id="UP000590740"/>
    </source>
</evidence>
<protein>
    <submittedName>
        <fullName evidence="2">Uncharacterized protein</fullName>
    </submittedName>
</protein>
<feature type="transmembrane region" description="Helical" evidence="1">
    <location>
        <begin position="75"/>
        <end position="93"/>
    </location>
</feature>
<dbReference type="Proteomes" id="UP000590740">
    <property type="component" value="Unassembled WGS sequence"/>
</dbReference>
<accession>A0A7W7Y892</accession>
<dbReference type="EMBL" id="JACHIG010000001">
    <property type="protein sequence ID" value="MBB5031463.1"/>
    <property type="molecule type" value="Genomic_DNA"/>
</dbReference>
<keyword evidence="1" id="KW-0812">Transmembrane</keyword>
<name>A0A7W7Y892_9BACT</name>
<reference evidence="2 3" key="1">
    <citation type="submission" date="2020-08" db="EMBL/GenBank/DDBJ databases">
        <title>Genomic Encyclopedia of Type Strains, Phase IV (KMG-IV): sequencing the most valuable type-strain genomes for metagenomic binning, comparative biology and taxonomic classification.</title>
        <authorList>
            <person name="Goeker M."/>
        </authorList>
    </citation>
    <scope>NUCLEOTIDE SEQUENCE [LARGE SCALE GENOMIC DNA]</scope>
    <source>
        <strain evidence="2 3">DSM 12252</strain>
    </source>
</reference>
<gene>
    <name evidence="2" type="ORF">HNQ65_001017</name>
</gene>
<keyword evidence="3" id="KW-1185">Reference proteome</keyword>
<comment type="caution">
    <text evidence="2">The sequence shown here is derived from an EMBL/GenBank/DDBJ whole genome shotgun (WGS) entry which is preliminary data.</text>
</comment>
<evidence type="ECO:0000256" key="1">
    <source>
        <dbReference type="SAM" id="Phobius"/>
    </source>
</evidence>
<proteinExistence type="predicted"/>
<feature type="transmembrane region" description="Helical" evidence="1">
    <location>
        <begin position="130"/>
        <end position="151"/>
    </location>
</feature>
<organism evidence="2 3">
    <name type="scientific">Prosthecobacter vanneervenii</name>
    <dbReference type="NCBI Taxonomy" id="48466"/>
    <lineage>
        <taxon>Bacteria</taxon>
        <taxon>Pseudomonadati</taxon>
        <taxon>Verrucomicrobiota</taxon>
        <taxon>Verrucomicrobiia</taxon>
        <taxon>Verrucomicrobiales</taxon>
        <taxon>Verrucomicrobiaceae</taxon>
        <taxon>Prosthecobacter</taxon>
    </lineage>
</organism>
<keyword evidence="1" id="KW-1133">Transmembrane helix</keyword>
<sequence length="198" mass="23402">MAFLNKTFRPHPFRNKKSHFDPYVKVRERIFAEVKFRRERQWDTLKWTCLTQGALLTAVLTFKTKSTALETMPKWALACVSILIAATSLYRIIHDSMAGGFYNNICAEMDKTFDVHFDDTTAKPIYKIELFVRSCWIHFYPWFIYVLRILYRGECWAKKQPVFISKLHLKPRIRNTFLYAQLLFILATTIAPIAMLYA</sequence>